<dbReference type="AlphaFoldDB" id="A0A6N0JV11"/>
<keyword evidence="1" id="KW-0732">Signal</keyword>
<dbReference type="Proteomes" id="UP000509782">
    <property type="component" value="Chromosome"/>
</dbReference>
<dbReference type="SUPFAM" id="SSF69360">
    <property type="entry name" value="Cell wall binding repeat"/>
    <property type="match status" value="1"/>
</dbReference>
<gene>
    <name evidence="2" type="ORF">FOC81_31365</name>
</gene>
<dbReference type="Pfam" id="PF14903">
    <property type="entry name" value="WG_beta_rep"/>
    <property type="match status" value="3"/>
</dbReference>
<dbReference type="EMBL" id="CP054569">
    <property type="protein sequence ID" value="QKQ50981.1"/>
    <property type="molecule type" value="Genomic_DNA"/>
</dbReference>
<sequence length="959" mass="102264">MTSRALRITRLAGALAALGVSLSAQAQYGHYACVENVAYDNYAALDSGAGSPYANGCIRALSDQRAAVLLPSAVEGAGRAPGDGTLRRHAWGFLDQNGRLAIPPIFEAVRDFRHGLAAVKWQGKWGFIDTRGRMAVRPQFDAVQDYAEIGLAVATRDGRQQLIDRRGEPVGEPLDAGIAALSLQDGVPALATVEYKLEYRSSNGERRYGDTGIQLTRSYGNGLYIATDAQGSYGLLDQQWNWVLEPVYQDISVLGDEGSLAAAFGPRGAVLLDAQGKPIGEDQNYQGLTPLGKAFWSAELTRGNYAILDAAGAPVAKLKSDEAYGSRRYGDTLLYPSGEQLMALAPGHTEPLALGAGLSAADDDQGYVLFTNAERVPVGLLTPTGAWLHGGTAPEWLADVGRMEVRQGKLWLFTENRLLNVLDGEGRVLLKPEAVEAAQEMALKQLPLDVPGGPLGLLGNGYCHCNSETGAGLILADGGIAADPSWNAVIPLDGASDYDGYTRAAPPGLKAEQLRYAAETAEGMRLLDAAGKPMDLPAQQHIGAFHHGYALAYAGGVTRMVDRDGKTYALPDYFETEVVAPGVVRYVETAAEDAPWGLYDFVAGKVVSPPRYASIGEFQDGQAVASLGPDRVGVIDLQGQWIIPARHHDAERVNAQLWKLRQAGAQADDYRRPAALFNARGQALTAFLSGLQVGADDDGTVQAGDGKRRWIISPDGADALDMEDASYSRLGDWMAIRHAQRSGYLDAQGRWQIAPDAVVGGTFRGAPARALLTDDDGARVIDAQGKTVTALRGGDWSWPQGSASLLRRYVADGRQKTDYAGLDGKSHLTVDGYASGYSEGHAVSRLSSSAMRAVDGKGALTGPAFDALGLLREGLAPAYADSAYGYANAEGQLAILPAYETVSPFQGQRAVVSTMDMSMIIDSTGRQVARVAMECGVRALYGSHNQRLWPLTLPRRCPR</sequence>
<dbReference type="PANTHER" id="PTHR37841">
    <property type="entry name" value="GLR2918 PROTEIN"/>
    <property type="match status" value="1"/>
</dbReference>
<evidence type="ECO:0000256" key="1">
    <source>
        <dbReference type="SAM" id="SignalP"/>
    </source>
</evidence>
<protein>
    <submittedName>
        <fullName evidence="2">WG repeat-containing protein</fullName>
    </submittedName>
</protein>
<evidence type="ECO:0000313" key="3">
    <source>
        <dbReference type="Proteomes" id="UP000509782"/>
    </source>
</evidence>
<accession>A0A6N0JV11</accession>
<dbReference type="PANTHER" id="PTHR37841:SF1">
    <property type="entry name" value="DUF3298 DOMAIN-CONTAINING PROTEIN"/>
    <property type="match status" value="1"/>
</dbReference>
<dbReference type="RefSeq" id="WP_174717386.1">
    <property type="nucleotide sequence ID" value="NZ_CP054569.1"/>
</dbReference>
<dbReference type="InterPro" id="IPR032774">
    <property type="entry name" value="WG_beta_rep"/>
</dbReference>
<feature type="signal peptide" evidence="1">
    <location>
        <begin position="1"/>
        <end position="26"/>
    </location>
</feature>
<proteinExistence type="predicted"/>
<feature type="chain" id="PRO_5027072070" evidence="1">
    <location>
        <begin position="27"/>
        <end position="959"/>
    </location>
</feature>
<organism evidence="2 3">
    <name type="scientific">Achromobacter denitrificans</name>
    <name type="common">Alcaligenes denitrificans</name>
    <dbReference type="NCBI Taxonomy" id="32002"/>
    <lineage>
        <taxon>Bacteria</taxon>
        <taxon>Pseudomonadati</taxon>
        <taxon>Pseudomonadota</taxon>
        <taxon>Betaproteobacteria</taxon>
        <taxon>Burkholderiales</taxon>
        <taxon>Alcaligenaceae</taxon>
        <taxon>Achromobacter</taxon>
    </lineage>
</organism>
<evidence type="ECO:0000313" key="2">
    <source>
        <dbReference type="EMBL" id="QKQ50981.1"/>
    </source>
</evidence>
<name>A0A6N0JV11_ACHDE</name>
<reference evidence="2 3" key="1">
    <citation type="submission" date="2020-05" db="EMBL/GenBank/DDBJ databases">
        <title>FDA dAtabase for Regulatory Grade micrObial Sequences (FDA-ARGOS): Supporting development and validation of Infectious Disease Dx tests.</title>
        <authorList>
            <person name="Sproer C."/>
            <person name="Gronow S."/>
            <person name="Severitt S."/>
            <person name="Schroder I."/>
            <person name="Tallon L."/>
            <person name="Sadzewicz L."/>
            <person name="Zhao X."/>
            <person name="Vavikolanu K."/>
            <person name="Mehta A."/>
            <person name="Aluvathingal J."/>
            <person name="Nadendla S."/>
            <person name="Myers T."/>
            <person name="Yan Y."/>
            <person name="Sichtig H."/>
        </authorList>
    </citation>
    <scope>NUCLEOTIDE SEQUENCE [LARGE SCALE GENOMIC DNA]</scope>
    <source>
        <strain evidence="2 3">FDAARGOS_787</strain>
    </source>
</reference>